<keyword evidence="12" id="KW-1185">Reference proteome</keyword>
<dbReference type="InterPro" id="IPR020084">
    <property type="entry name" value="NUDIX_hydrolase_CS"/>
</dbReference>
<dbReference type="GO" id="GO:0035529">
    <property type="term" value="F:NADH pyrophosphatase activity"/>
    <property type="evidence" value="ECO:0007669"/>
    <property type="project" value="TreeGrafter"/>
</dbReference>
<evidence type="ECO:0000256" key="2">
    <source>
        <dbReference type="ARBA" id="ARBA00001947"/>
    </source>
</evidence>
<comment type="caution">
    <text evidence="11">The sequence shown here is derived from an EMBL/GenBank/DDBJ whole genome shotgun (WGS) entry which is preliminary data.</text>
</comment>
<dbReference type="InterPro" id="IPR000086">
    <property type="entry name" value="NUDIX_hydrolase_dom"/>
</dbReference>
<dbReference type="GO" id="GO:0110153">
    <property type="term" value="F:RNA NAD-cap (NMN-forming) hydrolase activity"/>
    <property type="evidence" value="ECO:0007669"/>
    <property type="project" value="RHEA"/>
</dbReference>
<dbReference type="InterPro" id="IPR015375">
    <property type="entry name" value="NADH_PPase-like_N"/>
</dbReference>
<dbReference type="GO" id="GO:0006742">
    <property type="term" value="P:NADP+ catabolic process"/>
    <property type="evidence" value="ECO:0007669"/>
    <property type="project" value="TreeGrafter"/>
</dbReference>
<keyword evidence="8" id="KW-0520">NAD</keyword>
<comment type="cofactor">
    <cofactor evidence="2">
        <name>Zn(2+)</name>
        <dbReference type="ChEBI" id="CHEBI:29105"/>
    </cofactor>
</comment>
<evidence type="ECO:0000256" key="5">
    <source>
        <dbReference type="ARBA" id="ARBA00022723"/>
    </source>
</evidence>
<gene>
    <name evidence="11" type="ORF">DXH95_11925</name>
</gene>
<dbReference type="InterPro" id="IPR049734">
    <property type="entry name" value="NudC-like_C"/>
</dbReference>
<comment type="catalytic activity">
    <reaction evidence="9">
        <text>a 5'-end NAD(+)-phospho-ribonucleoside in mRNA + H2O = a 5'-end phospho-adenosine-phospho-ribonucleoside in mRNA + beta-nicotinamide D-ribonucleotide + 2 H(+)</text>
        <dbReference type="Rhea" id="RHEA:60876"/>
        <dbReference type="Rhea" id="RHEA-COMP:15698"/>
        <dbReference type="Rhea" id="RHEA-COMP:15719"/>
        <dbReference type="ChEBI" id="CHEBI:14649"/>
        <dbReference type="ChEBI" id="CHEBI:15377"/>
        <dbReference type="ChEBI" id="CHEBI:15378"/>
        <dbReference type="ChEBI" id="CHEBI:144029"/>
        <dbReference type="ChEBI" id="CHEBI:144051"/>
    </reaction>
    <physiologicalReaction direction="left-to-right" evidence="9">
        <dbReference type="Rhea" id="RHEA:60877"/>
    </physiologicalReaction>
</comment>
<proteinExistence type="inferred from homology"/>
<dbReference type="GO" id="GO:0005829">
    <property type="term" value="C:cytosol"/>
    <property type="evidence" value="ECO:0007669"/>
    <property type="project" value="TreeGrafter"/>
</dbReference>
<evidence type="ECO:0000256" key="6">
    <source>
        <dbReference type="ARBA" id="ARBA00022801"/>
    </source>
</evidence>
<feature type="domain" description="Nudix hydrolase" evidence="10">
    <location>
        <begin position="150"/>
        <end position="275"/>
    </location>
</feature>
<dbReference type="PANTHER" id="PTHR42904:SF6">
    <property type="entry name" value="NAD-CAPPED RNA HYDROLASE NUDT12"/>
    <property type="match status" value="1"/>
</dbReference>
<evidence type="ECO:0000313" key="12">
    <source>
        <dbReference type="Proteomes" id="UP000263833"/>
    </source>
</evidence>
<dbReference type="AlphaFoldDB" id="A0A371B569"/>
<dbReference type="Pfam" id="PF09296">
    <property type="entry name" value="NUDIX-like"/>
    <property type="match status" value="1"/>
</dbReference>
<dbReference type="EMBL" id="QRGP01000002">
    <property type="protein sequence ID" value="RDV02657.1"/>
    <property type="molecule type" value="Genomic_DNA"/>
</dbReference>
<evidence type="ECO:0000313" key="11">
    <source>
        <dbReference type="EMBL" id="RDV02657.1"/>
    </source>
</evidence>
<dbReference type="GO" id="GO:0046872">
    <property type="term" value="F:metal ion binding"/>
    <property type="evidence" value="ECO:0007669"/>
    <property type="project" value="UniProtKB-KW"/>
</dbReference>
<dbReference type="Proteomes" id="UP000263833">
    <property type="component" value="Unassembled WGS sequence"/>
</dbReference>
<dbReference type="CDD" id="cd03429">
    <property type="entry name" value="NUDIX_NADH_pyrophosphatase_Nudt13"/>
    <property type="match status" value="1"/>
</dbReference>
<dbReference type="Pfam" id="PF09297">
    <property type="entry name" value="Zn_ribbon_NUD"/>
    <property type="match status" value="1"/>
</dbReference>
<name>A0A371B569_9SPHN</name>
<evidence type="ECO:0000259" key="10">
    <source>
        <dbReference type="PROSITE" id="PS51462"/>
    </source>
</evidence>
<evidence type="ECO:0000256" key="8">
    <source>
        <dbReference type="ARBA" id="ARBA00023027"/>
    </source>
</evidence>
<keyword evidence="7" id="KW-0460">Magnesium</keyword>
<dbReference type="GO" id="GO:0019677">
    <property type="term" value="P:NAD+ catabolic process"/>
    <property type="evidence" value="ECO:0007669"/>
    <property type="project" value="TreeGrafter"/>
</dbReference>
<dbReference type="EC" id="3.6.1.22" evidence="4"/>
<dbReference type="NCBIfam" id="NF001299">
    <property type="entry name" value="PRK00241.1"/>
    <property type="match status" value="1"/>
</dbReference>
<protein>
    <recommendedName>
        <fullName evidence="4">NAD(+) diphosphatase</fullName>
        <ecNumber evidence="4">3.6.1.22</ecNumber>
    </recommendedName>
</protein>
<dbReference type="OrthoDB" id="9791656at2"/>
<dbReference type="RefSeq" id="WP_115549759.1">
    <property type="nucleotide sequence ID" value="NZ_QRGP01000002.1"/>
</dbReference>
<evidence type="ECO:0000256" key="9">
    <source>
        <dbReference type="ARBA" id="ARBA00023679"/>
    </source>
</evidence>
<evidence type="ECO:0000256" key="1">
    <source>
        <dbReference type="ARBA" id="ARBA00001946"/>
    </source>
</evidence>
<dbReference type="PANTHER" id="PTHR42904">
    <property type="entry name" value="NUDIX HYDROLASE, NUDC SUBFAMILY"/>
    <property type="match status" value="1"/>
</dbReference>
<evidence type="ECO:0000256" key="3">
    <source>
        <dbReference type="ARBA" id="ARBA00009595"/>
    </source>
</evidence>
<keyword evidence="6 11" id="KW-0378">Hydrolase</keyword>
<dbReference type="Gene3D" id="3.90.79.20">
    <property type="match status" value="1"/>
</dbReference>
<dbReference type="PROSITE" id="PS00893">
    <property type="entry name" value="NUDIX_BOX"/>
    <property type="match status" value="1"/>
</dbReference>
<keyword evidence="5" id="KW-0479">Metal-binding</keyword>
<evidence type="ECO:0000256" key="7">
    <source>
        <dbReference type="ARBA" id="ARBA00022842"/>
    </source>
</evidence>
<reference evidence="12" key="1">
    <citation type="submission" date="2018-08" db="EMBL/GenBank/DDBJ databases">
        <authorList>
            <person name="Kim S.-J."/>
            <person name="Jung G.-Y."/>
        </authorList>
    </citation>
    <scope>NUCLEOTIDE SEQUENCE [LARGE SCALE GENOMIC DNA]</scope>
    <source>
        <strain evidence="12">GY_G</strain>
    </source>
</reference>
<dbReference type="InterPro" id="IPR015797">
    <property type="entry name" value="NUDIX_hydrolase-like_dom_sf"/>
</dbReference>
<dbReference type="InterPro" id="IPR050241">
    <property type="entry name" value="NAD-cap_RNA_hydrolase_NudC"/>
</dbReference>
<dbReference type="Gene3D" id="3.90.79.10">
    <property type="entry name" value="Nucleoside Triphosphate Pyrophosphohydrolase"/>
    <property type="match status" value="1"/>
</dbReference>
<dbReference type="PROSITE" id="PS51462">
    <property type="entry name" value="NUDIX"/>
    <property type="match status" value="1"/>
</dbReference>
<sequence length="289" mass="31288">MNPGFTGSPLDRADRLRNDVEGFNAALNDWRARVLGLDGLDPVVASEGGLKWVSMAEIDVSVELILLGLANGKPHFVPLVEGAGGMARSPAVWRALSMLPAEDAAIYGTARSLIDWHNNHKYCGRCGGSTKVFRAGWGRQCTACDAEHFPRTDPVVIMIAEYEGKALLGRQSAWPTGNYSALAGFLEPGESIEEAVRREIMEEAGISCGAVRYVTSQPWPFGGSQLMIACVADADGDQLTIDYNELEDAMWVTKEEARAALADAPDKRFGAPPPFAIAHTLLRRWAEAD</sequence>
<accession>A0A371B569</accession>
<organism evidence="11 12">
    <name type="scientific">Sphingorhabdus pulchriflava</name>
    <dbReference type="NCBI Taxonomy" id="2292257"/>
    <lineage>
        <taxon>Bacteria</taxon>
        <taxon>Pseudomonadati</taxon>
        <taxon>Pseudomonadota</taxon>
        <taxon>Alphaproteobacteria</taxon>
        <taxon>Sphingomonadales</taxon>
        <taxon>Sphingomonadaceae</taxon>
        <taxon>Sphingorhabdus</taxon>
    </lineage>
</organism>
<dbReference type="Pfam" id="PF00293">
    <property type="entry name" value="NUDIX"/>
    <property type="match status" value="1"/>
</dbReference>
<evidence type="ECO:0000256" key="4">
    <source>
        <dbReference type="ARBA" id="ARBA00012381"/>
    </source>
</evidence>
<dbReference type="SUPFAM" id="SSF55811">
    <property type="entry name" value="Nudix"/>
    <property type="match status" value="1"/>
</dbReference>
<comment type="similarity">
    <text evidence="3">Belongs to the Nudix hydrolase family. NudC subfamily.</text>
</comment>
<dbReference type="InterPro" id="IPR015376">
    <property type="entry name" value="Znr_NADH_PPase"/>
</dbReference>
<comment type="cofactor">
    <cofactor evidence="1">
        <name>Mg(2+)</name>
        <dbReference type="ChEBI" id="CHEBI:18420"/>
    </cofactor>
</comment>